<dbReference type="PANTHER" id="PTHR31302:SF0">
    <property type="entry name" value="TRANSMEMBRANE PROTEIN WITH METALLOPHOSPHOESTERASE DOMAIN"/>
    <property type="match status" value="1"/>
</dbReference>
<evidence type="ECO:0000259" key="1">
    <source>
        <dbReference type="Pfam" id="PF00149"/>
    </source>
</evidence>
<proteinExistence type="predicted"/>
<dbReference type="InterPro" id="IPR051158">
    <property type="entry name" value="Metallophosphoesterase_sf"/>
</dbReference>
<dbReference type="EMBL" id="DACSUM010000007">
    <property type="protein sequence ID" value="HAT3581059.1"/>
    <property type="molecule type" value="Genomic_DNA"/>
</dbReference>
<dbReference type="SUPFAM" id="SSF56300">
    <property type="entry name" value="Metallo-dependent phosphatases"/>
    <property type="match status" value="1"/>
</dbReference>
<organism evidence="3 4">
    <name type="scientific">Kluyvera intermedia</name>
    <name type="common">Enterobacter intermedius</name>
    <dbReference type="NCBI Taxonomy" id="61648"/>
    <lineage>
        <taxon>Bacteria</taxon>
        <taxon>Pseudomonadati</taxon>
        <taxon>Pseudomonadota</taxon>
        <taxon>Gammaproteobacteria</taxon>
        <taxon>Enterobacterales</taxon>
        <taxon>Enterobacteriaceae</taxon>
        <taxon>Kluyvera</taxon>
    </lineage>
</organism>
<evidence type="ECO:0000313" key="3">
    <source>
        <dbReference type="EMBL" id="HAT3581059.1"/>
    </source>
</evidence>
<gene>
    <name evidence="3" type="ORF">I8531_001334</name>
</gene>
<dbReference type="Pfam" id="PF24406">
    <property type="entry name" value="nSTAND_NTPase4"/>
    <property type="match status" value="1"/>
</dbReference>
<dbReference type="GO" id="GO:0016787">
    <property type="term" value="F:hydrolase activity"/>
    <property type="evidence" value="ECO:0007669"/>
    <property type="project" value="InterPro"/>
</dbReference>
<accession>A0A9P3T6C9</accession>
<evidence type="ECO:0000259" key="2">
    <source>
        <dbReference type="Pfam" id="PF24406"/>
    </source>
</evidence>
<dbReference type="InterPro" id="IPR029052">
    <property type="entry name" value="Metallo-depent_PP-like"/>
</dbReference>
<protein>
    <submittedName>
        <fullName evidence="3">Metallophosphoesterase</fullName>
    </submittedName>
</protein>
<dbReference type="PANTHER" id="PTHR31302">
    <property type="entry name" value="TRANSMEMBRANE PROTEIN WITH METALLOPHOSPHOESTERASE DOMAIN-RELATED"/>
    <property type="match status" value="1"/>
</dbReference>
<dbReference type="InterPro" id="IPR004843">
    <property type="entry name" value="Calcineurin-like_PHP"/>
</dbReference>
<feature type="domain" description="STAND NTPase 4 small alpha/beta" evidence="2">
    <location>
        <begin position="618"/>
        <end position="672"/>
    </location>
</feature>
<dbReference type="AlphaFoldDB" id="A0A9P3T6C9"/>
<dbReference type="InterPro" id="IPR057123">
    <property type="entry name" value="STAND_NTPase4_dom"/>
</dbReference>
<reference evidence="3" key="2">
    <citation type="submission" date="2020-10" db="EMBL/GenBank/DDBJ databases">
        <authorList>
            <consortium name="NCBI Pathogen Detection Project"/>
        </authorList>
    </citation>
    <scope>NUCLEOTIDE SEQUENCE</scope>
    <source>
        <strain evidence="3">CAVp300</strain>
    </source>
</reference>
<dbReference type="InterPro" id="IPR027417">
    <property type="entry name" value="P-loop_NTPase"/>
</dbReference>
<feature type="domain" description="Calcineurin-like phosphoesterase" evidence="1">
    <location>
        <begin position="7"/>
        <end position="227"/>
    </location>
</feature>
<dbReference type="Pfam" id="PF00149">
    <property type="entry name" value="Metallophos"/>
    <property type="match status" value="1"/>
</dbReference>
<dbReference type="Gene3D" id="3.40.50.300">
    <property type="entry name" value="P-loop containing nucleotide triphosphate hydrolases"/>
    <property type="match status" value="1"/>
</dbReference>
<dbReference type="Proteomes" id="UP000867740">
    <property type="component" value="Unassembled WGS sequence"/>
</dbReference>
<dbReference type="Gene3D" id="3.60.21.10">
    <property type="match status" value="1"/>
</dbReference>
<evidence type="ECO:0000313" key="4">
    <source>
        <dbReference type="Proteomes" id="UP000867740"/>
    </source>
</evidence>
<sequence length="1027" mass="118568">MNKTLFVNLSDIHVKNNNFQNIKLKLDSFLATVRGIKKLGGYDKIIILVSGDIAFSGVKEEYDLIENYFEELATSYDLIMCPGNHDHNFTAYESNIARNQMLKLEPEQQDDETINIATKGMGNYYEFEKKFTTFRPVSSTPLSKHFNVTSSDCNVSITCLNTAWCSQIHERGGDIAFPVKYLPKVDKGHIRIIFFHHPLSWFEPNNQKIIRNTIREDYSVILTGHEHLNDHFKVVGETHSCLMIEAMPFDDRYVVENGFITFEIGTNDVLIKSYIWEDGSFQEHRNFTKLDVLKDNSISNDSASVNMDFYKSLLDIGVNYIHPDKDILDLNDVFIYPNLKPLNDDNKFDMKKTSSDSLMNSVHKKILLIGDEYCGKSTLLKKIFIDSISNNMLPLIIEGGAIRNSKLEYDKIISRHVKKQYDNLDGISYVSLESKKILLLDAFDLVKGDRTSISAFLDNSYKIFDKIIITVNDTFDFGGSELLGESYFDIDYAKYEILKLGHRLRYELVNKWNQLKEECQNENGSLIYKNNHAVRTITKVIGKNYVPSTPFFLLTLLQSMESGNALDVSANTYGYYYEYLITQSLGNASVKKEELDEFFNYVKELSFYFYSKNLKDESKNALWDFNQLFCTEYGVKIDFENRFKLLVKAKILEAKDGEYYKFKYPYVYYFFIAKYLSDTIRTDTTISIIDGLVTTLGRRRSMSILMFLTHHSRDESILDKVVTQAKQLFSNSKPTALEVDTDFVNNIVDKIQFDPITYESQNRLELRRAMESKKDAIEEGSTQDYESLIVLDDTVEDEQQNEKDIVKAHSEEYVSDYLKDMNLSFKSLEILGQLSRNYYGSLKVTQKRKLLDEAIKAPLRSLDYFFGLISDNAESSLEMIEKRIFDKLMDKSDESTNKQMRELAKRFLFEMITSLCFFFITKISSSIGSVNLQQVIDDVCDEMDSNAGSLIKLATMLELGNAVSVDQLRRFINSMKPNQLTERLMKAIILNYLYMFERTDKEAQQICSIAGINYGQVSKQIGLEKLR</sequence>
<comment type="caution">
    <text evidence="3">The sequence shown here is derived from an EMBL/GenBank/DDBJ whole genome shotgun (WGS) entry which is preliminary data.</text>
</comment>
<name>A0A9P3T6C9_KLUIN</name>
<reference evidence="3" key="1">
    <citation type="journal article" date="2018" name="Genome Biol.">
        <title>SKESA: strategic k-mer extension for scrupulous assemblies.</title>
        <authorList>
            <person name="Souvorov A."/>
            <person name="Agarwala R."/>
            <person name="Lipman D.J."/>
        </authorList>
    </citation>
    <scope>NUCLEOTIDE SEQUENCE</scope>
    <source>
        <strain evidence="3">CAVp300</strain>
    </source>
</reference>
<dbReference type="RefSeq" id="WP_047369513.1">
    <property type="nucleotide sequence ID" value="NZ_CABMNU010000005.1"/>
</dbReference>